<keyword evidence="2" id="KW-1185">Reference proteome</keyword>
<protein>
    <recommendedName>
        <fullName evidence="3">DUF2889 domain-containing protein</fullName>
    </recommendedName>
</protein>
<evidence type="ECO:0000313" key="1">
    <source>
        <dbReference type="EMBL" id="CAE6964185.1"/>
    </source>
</evidence>
<organism evidence="1 2">
    <name type="scientific">Paraburkholderia domus</name>
    <dbReference type="NCBI Taxonomy" id="2793075"/>
    <lineage>
        <taxon>Bacteria</taxon>
        <taxon>Pseudomonadati</taxon>
        <taxon>Pseudomonadota</taxon>
        <taxon>Betaproteobacteria</taxon>
        <taxon>Burkholderiales</taxon>
        <taxon>Burkholderiaceae</taxon>
        <taxon>Paraburkholderia</taxon>
    </lineage>
</organism>
<evidence type="ECO:0000313" key="2">
    <source>
        <dbReference type="Proteomes" id="UP000675121"/>
    </source>
</evidence>
<evidence type="ECO:0008006" key="3">
    <source>
        <dbReference type="Google" id="ProtNLM"/>
    </source>
</evidence>
<sequence>MRGFRRKDGLFEVEGRVIDRKGTDFTPASGDHTVPPHEPVHNLGVRLVFDEAMVVQEVHTFTAAAPYDLCPEGGRALQSIKGLRIGAGWGREVRTRLNSPDNCAHLKELLVPLATTAIQSMSALRVDLPELLDATGRPQKIDSCYAYSAERELVMHRWPQFYRAPQTEP</sequence>
<dbReference type="InterPro" id="IPR021312">
    <property type="entry name" value="DUF2889"/>
</dbReference>
<gene>
    <name evidence="1" type="ORF">R70211_07202</name>
</gene>
<dbReference type="Proteomes" id="UP000675121">
    <property type="component" value="Unassembled WGS sequence"/>
</dbReference>
<dbReference type="EMBL" id="CAJNAS010000036">
    <property type="protein sequence ID" value="CAE6964185.1"/>
    <property type="molecule type" value="Genomic_DNA"/>
</dbReference>
<dbReference type="AlphaFoldDB" id="A0A9N8N867"/>
<proteinExistence type="predicted"/>
<comment type="caution">
    <text evidence="1">The sequence shown here is derived from an EMBL/GenBank/DDBJ whole genome shotgun (WGS) entry which is preliminary data.</text>
</comment>
<accession>A0A9N8N867</accession>
<reference evidence="1" key="1">
    <citation type="submission" date="2021-02" db="EMBL/GenBank/DDBJ databases">
        <authorList>
            <person name="Vanwijnsberghe S."/>
        </authorList>
    </citation>
    <scope>NUCLEOTIDE SEQUENCE</scope>
    <source>
        <strain evidence="1">R-70211</strain>
    </source>
</reference>
<name>A0A9N8N867_9BURK</name>
<dbReference type="Pfam" id="PF11136">
    <property type="entry name" value="DUF2889"/>
    <property type="match status" value="1"/>
</dbReference>